<accession>A0ABD3M9G6</accession>
<evidence type="ECO:0000256" key="3">
    <source>
        <dbReference type="SAM" id="SignalP"/>
    </source>
</evidence>
<evidence type="ECO:0000256" key="2">
    <source>
        <dbReference type="SAM" id="MobiDB-lite"/>
    </source>
</evidence>
<proteinExistence type="predicted"/>
<evidence type="ECO:0000313" key="4">
    <source>
        <dbReference type="EMBL" id="KAL3760608.1"/>
    </source>
</evidence>
<keyword evidence="5" id="KW-1185">Reference proteome</keyword>
<gene>
    <name evidence="4" type="ORF">ACHAWU_002430</name>
</gene>
<keyword evidence="3" id="KW-0732">Signal</keyword>
<evidence type="ECO:0000313" key="5">
    <source>
        <dbReference type="Proteomes" id="UP001530293"/>
    </source>
</evidence>
<dbReference type="AlphaFoldDB" id="A0ABD3M9G6"/>
<protein>
    <submittedName>
        <fullName evidence="4">Uncharacterized protein</fullName>
    </submittedName>
</protein>
<feature type="coiled-coil region" evidence="1">
    <location>
        <begin position="393"/>
        <end position="420"/>
    </location>
</feature>
<feature type="region of interest" description="Disordered" evidence="2">
    <location>
        <begin position="335"/>
        <end position="354"/>
    </location>
</feature>
<dbReference type="Proteomes" id="UP001530293">
    <property type="component" value="Unassembled WGS sequence"/>
</dbReference>
<name>A0ABD3M9G6_9STRA</name>
<feature type="region of interest" description="Disordered" evidence="2">
    <location>
        <begin position="461"/>
        <end position="482"/>
    </location>
</feature>
<feature type="region of interest" description="Disordered" evidence="2">
    <location>
        <begin position="72"/>
        <end position="104"/>
    </location>
</feature>
<dbReference type="EMBL" id="JALLBG020000178">
    <property type="protein sequence ID" value="KAL3760608.1"/>
    <property type="molecule type" value="Genomic_DNA"/>
</dbReference>
<feature type="chain" id="PRO_5044895737" evidence="3">
    <location>
        <begin position="23"/>
        <end position="934"/>
    </location>
</feature>
<sequence>MHTLLTFASSLVGYCVLTSASSARVASATSSTHRHDVGTGGGGGSGSAAFILPDAGTGFVSLSSPNRIHRHSIQELSKHTRRSSIISSSKSSDNDSTSRKNRSKGTTAINDAFAIRQITNIFGSISSSISSGSGSGSGSGSSSGDTSFVPLSLAGRWTSSLSSSDPTSQSSIGGSRIDTIWLSTQEECKRIADAYEQCLKSGDGGSNNSRMQTTITGLPIPLSPSLSTSAMKLLSLAYSSKPLSKTLLLILNSLLVNRDGGLFDNLPWSKWTIDPARYEKDAADNVLDAKYTMGKRVAYQRFMGKDWKGRSLSLGNLANRLRYLLDKDEKEVAGDAATGRKGRGVGSEKLQPSSTEYYNDGIQGMQSWLDEEALVKGGGNEDDSAGMMLSLSRRLLELEIKEATMEIAECEQQLAIISTANSRGDVENDATNDGDDREASASTRLEQARERLQVVEASLKEVMEASSSPPSTPGSDKNEGKSTSFFPMMDIFPWSSNAKKGETKKRNTNTQSLLLSIIDKLTEQDNPPPYRGAIGYPPILDSKQEMVGEQSILPYSSPYELLLEIIDEQLNSVVLGCVLEQTSLLEGNLVLGGALLLQRKGVPKSSTVLGEVVSYTDEDDDLGNDGVLPKSMYVVECFPDEAVGMALASGMPLFVEVGLYERAGRRSAELDVESVSTIATYGNATSDDGVGAAMNRIPPIRPSEGSFFSLQTEGDRVSSAKESDLVRIPLTTNPSIFDGFPQTTSSTTSRPVFSTFSPVSSLDEYDALTDDAKARLLLKLDSFTGSLPRPRAVRTSISASSQNMYDDGSSPPSILDKLLVPLIDESIRRQFRIRDAERRKDYVEADELRAKISPRQAALEKAQRALDEGFVDEAIRMEEEAELYKALRADVTQDEFAYDRFLDRDEWYERETRARLKRLDKSKFGTLLDGEDLP</sequence>
<feature type="compositionally biased region" description="Polar residues" evidence="2">
    <location>
        <begin position="465"/>
        <end position="482"/>
    </location>
</feature>
<feature type="signal peptide" evidence="3">
    <location>
        <begin position="1"/>
        <end position="22"/>
    </location>
</feature>
<evidence type="ECO:0000256" key="1">
    <source>
        <dbReference type="SAM" id="Coils"/>
    </source>
</evidence>
<keyword evidence="1" id="KW-0175">Coiled coil</keyword>
<organism evidence="4 5">
    <name type="scientific">Discostella pseudostelligera</name>
    <dbReference type="NCBI Taxonomy" id="259834"/>
    <lineage>
        <taxon>Eukaryota</taxon>
        <taxon>Sar</taxon>
        <taxon>Stramenopiles</taxon>
        <taxon>Ochrophyta</taxon>
        <taxon>Bacillariophyta</taxon>
        <taxon>Coscinodiscophyceae</taxon>
        <taxon>Thalassiosirophycidae</taxon>
        <taxon>Stephanodiscales</taxon>
        <taxon>Stephanodiscaceae</taxon>
        <taxon>Discostella</taxon>
    </lineage>
</organism>
<feature type="compositionally biased region" description="Acidic residues" evidence="2">
    <location>
        <begin position="427"/>
        <end position="436"/>
    </location>
</feature>
<feature type="region of interest" description="Disordered" evidence="2">
    <location>
        <begin position="424"/>
        <end position="445"/>
    </location>
</feature>
<comment type="caution">
    <text evidence="4">The sequence shown here is derived from an EMBL/GenBank/DDBJ whole genome shotgun (WGS) entry which is preliminary data.</text>
</comment>
<reference evidence="4 5" key="1">
    <citation type="submission" date="2024-10" db="EMBL/GenBank/DDBJ databases">
        <title>Updated reference genomes for cyclostephanoid diatoms.</title>
        <authorList>
            <person name="Roberts W.R."/>
            <person name="Alverson A.J."/>
        </authorList>
    </citation>
    <scope>NUCLEOTIDE SEQUENCE [LARGE SCALE GENOMIC DNA]</scope>
    <source>
        <strain evidence="4 5">AJA232-27</strain>
    </source>
</reference>